<keyword evidence="1" id="KW-0808">Transferase</keyword>
<evidence type="ECO:0000256" key="1">
    <source>
        <dbReference type="ARBA" id="ARBA00022527"/>
    </source>
</evidence>
<dbReference type="InterPro" id="IPR036890">
    <property type="entry name" value="HATPase_C_sf"/>
</dbReference>
<dbReference type="Proteomes" id="UP001431572">
    <property type="component" value="Chromosome 1"/>
</dbReference>
<dbReference type="CDD" id="cd16936">
    <property type="entry name" value="HATPase_RsbW-like"/>
    <property type="match status" value="1"/>
</dbReference>
<evidence type="ECO:0000313" key="3">
    <source>
        <dbReference type="EMBL" id="NWJ44446.1"/>
    </source>
</evidence>
<evidence type="ECO:0000313" key="4">
    <source>
        <dbReference type="EMBL" id="WJW66337.1"/>
    </source>
</evidence>
<protein>
    <submittedName>
        <fullName evidence="3">ATP-binding protein</fullName>
    </submittedName>
</protein>
<dbReference type="InterPro" id="IPR050267">
    <property type="entry name" value="Anti-sigma-factor_SerPK"/>
</dbReference>
<dbReference type="Gene3D" id="3.30.565.10">
    <property type="entry name" value="Histidine kinase-like ATPase, C-terminal domain"/>
    <property type="match status" value="1"/>
</dbReference>
<reference evidence="4" key="2">
    <citation type="journal article" date="2024" name="Nature">
        <title>Anoxygenic phototroph of the Chloroflexota uses a type I reaction centre.</title>
        <authorList>
            <person name="Tsuji J.M."/>
            <person name="Shaw N.A."/>
            <person name="Nagashima S."/>
            <person name="Venkiteswaran J.J."/>
            <person name="Schiff S.L."/>
            <person name="Watanabe T."/>
            <person name="Fukui M."/>
            <person name="Hanada S."/>
            <person name="Tank M."/>
            <person name="Neufeld J.D."/>
        </authorList>
    </citation>
    <scope>NUCLEOTIDE SEQUENCE</scope>
    <source>
        <strain evidence="4">L227-S17</strain>
    </source>
</reference>
<keyword evidence="1" id="KW-0418">Kinase</keyword>
<dbReference type="SUPFAM" id="SSF55874">
    <property type="entry name" value="ATPase domain of HSP90 chaperone/DNA topoisomerase II/histidine kinase"/>
    <property type="match status" value="1"/>
</dbReference>
<dbReference type="PANTHER" id="PTHR35526:SF3">
    <property type="entry name" value="ANTI-SIGMA-F FACTOR RSBW"/>
    <property type="match status" value="1"/>
</dbReference>
<evidence type="ECO:0000313" key="6">
    <source>
        <dbReference type="Proteomes" id="UP001431572"/>
    </source>
</evidence>
<evidence type="ECO:0000313" key="5">
    <source>
        <dbReference type="Proteomes" id="UP000521676"/>
    </source>
</evidence>
<dbReference type="PANTHER" id="PTHR35526">
    <property type="entry name" value="ANTI-SIGMA-F FACTOR RSBW-RELATED"/>
    <property type="match status" value="1"/>
</dbReference>
<dbReference type="RefSeq" id="WP_341468221.1">
    <property type="nucleotide sequence ID" value="NZ_CP128399.1"/>
</dbReference>
<dbReference type="GO" id="GO:0005524">
    <property type="term" value="F:ATP binding"/>
    <property type="evidence" value="ECO:0007669"/>
    <property type="project" value="UniProtKB-KW"/>
</dbReference>
<accession>A0A8T7M1A3</accession>
<dbReference type="EMBL" id="JACATZ010000001">
    <property type="protein sequence ID" value="NWJ44446.1"/>
    <property type="molecule type" value="Genomic_DNA"/>
</dbReference>
<name>A0A8T7M1A3_9CHLR</name>
<dbReference type="Pfam" id="PF13581">
    <property type="entry name" value="HATPase_c_2"/>
    <property type="match status" value="1"/>
</dbReference>
<keyword evidence="3" id="KW-0067">ATP-binding</keyword>
<dbReference type="AlphaFoldDB" id="A0A8T7M1A3"/>
<evidence type="ECO:0000259" key="2">
    <source>
        <dbReference type="Pfam" id="PF13581"/>
    </source>
</evidence>
<proteinExistence type="predicted"/>
<dbReference type="InterPro" id="IPR003594">
    <property type="entry name" value="HATPase_dom"/>
</dbReference>
<dbReference type="GO" id="GO:0004674">
    <property type="term" value="F:protein serine/threonine kinase activity"/>
    <property type="evidence" value="ECO:0007669"/>
    <property type="project" value="UniProtKB-KW"/>
</dbReference>
<sequence length="151" mass="17380">MNNKQDPGILIKLELPADYKYLNLLGAVLNGILERIEDLEEPETLAYSLQLAIHEICTNVVGHAYEEKPGYRIWLEFRVISEPLSISVEITDTGKAFQSNVKRTPDLENAQVHGYGLFLVEQLTDSFEYRRDGIYNRWTIEKILPLSKKEI</sequence>
<reference evidence="3 5" key="1">
    <citation type="submission" date="2020-06" db="EMBL/GenBank/DDBJ databases">
        <title>Anoxygenic phototrophic Chloroflexota member uses a Type I reaction center.</title>
        <authorList>
            <person name="Tsuji J.M."/>
            <person name="Shaw N.A."/>
            <person name="Nagashima S."/>
            <person name="Venkiteswaran J."/>
            <person name="Schiff S.L."/>
            <person name="Hanada S."/>
            <person name="Tank M."/>
            <person name="Neufeld J.D."/>
        </authorList>
    </citation>
    <scope>NUCLEOTIDE SEQUENCE [LARGE SCALE GENOMIC DNA]</scope>
    <source>
        <strain evidence="3">L227-S17</strain>
    </source>
</reference>
<feature type="domain" description="Histidine kinase/HSP90-like ATPase" evidence="2">
    <location>
        <begin position="16"/>
        <end position="133"/>
    </location>
</feature>
<organism evidence="3 5">
    <name type="scientific">Candidatus Chlorohelix allophototropha</name>
    <dbReference type="NCBI Taxonomy" id="3003348"/>
    <lineage>
        <taxon>Bacteria</taxon>
        <taxon>Bacillati</taxon>
        <taxon>Chloroflexota</taxon>
        <taxon>Chloroflexia</taxon>
        <taxon>Candidatus Chloroheliales</taxon>
        <taxon>Candidatus Chloroheliaceae</taxon>
        <taxon>Candidatus Chlorohelix</taxon>
    </lineage>
</organism>
<gene>
    <name evidence="3" type="ORF">HXX08_01065</name>
    <name evidence="4" type="ORF">OZ401_002133</name>
</gene>
<dbReference type="EMBL" id="CP128399">
    <property type="protein sequence ID" value="WJW66337.1"/>
    <property type="molecule type" value="Genomic_DNA"/>
</dbReference>
<keyword evidence="3" id="KW-0547">Nucleotide-binding</keyword>
<dbReference type="Proteomes" id="UP000521676">
    <property type="component" value="Unassembled WGS sequence"/>
</dbReference>
<keyword evidence="6" id="KW-1185">Reference proteome</keyword>
<keyword evidence="1" id="KW-0723">Serine/threonine-protein kinase</keyword>